<protein>
    <submittedName>
        <fullName evidence="3">Uncharacterized protein</fullName>
    </submittedName>
</protein>
<feature type="region of interest" description="Disordered" evidence="1">
    <location>
        <begin position="72"/>
        <end position="96"/>
    </location>
</feature>
<dbReference type="EMBL" id="AE000666">
    <property type="protein sequence ID" value="AAB85950.1"/>
    <property type="molecule type" value="Genomic_DNA"/>
</dbReference>
<dbReference type="PIR" id="E69063">
    <property type="entry name" value="E69063"/>
</dbReference>
<dbReference type="AlphaFoldDB" id="O27519"/>
<feature type="transmembrane region" description="Helical" evidence="2">
    <location>
        <begin position="33"/>
        <end position="54"/>
    </location>
</feature>
<evidence type="ECO:0000256" key="1">
    <source>
        <dbReference type="SAM" id="MobiDB-lite"/>
    </source>
</evidence>
<dbReference type="KEGG" id="mth:MTH_1475"/>
<organism evidence="3 4">
    <name type="scientific">Methanothermobacter thermautotrophicus (strain ATCC 29096 / DSM 1053 / JCM 10044 / NBRC 100330 / Delta H)</name>
    <name type="common">Methanobacterium thermoautotrophicum</name>
    <dbReference type="NCBI Taxonomy" id="187420"/>
    <lineage>
        <taxon>Archaea</taxon>
        <taxon>Methanobacteriati</taxon>
        <taxon>Methanobacteriota</taxon>
        <taxon>Methanomada group</taxon>
        <taxon>Methanobacteria</taxon>
        <taxon>Methanobacteriales</taxon>
        <taxon>Methanobacteriaceae</taxon>
        <taxon>Methanothermobacter</taxon>
    </lineage>
</organism>
<keyword evidence="2" id="KW-0472">Membrane</keyword>
<dbReference type="HOGENOM" id="CLU_2353264_0_0_2"/>
<reference evidence="3 4" key="1">
    <citation type="journal article" date="1997" name="J. Bacteriol.">
        <title>Complete genome sequence of Methanobacterium thermoautotrophicum deltaH: functional analysis and comparative genomics.</title>
        <authorList>
            <person name="Smith D.R."/>
            <person name="Doucette-Stamm L.A."/>
            <person name="Deloughery C."/>
            <person name="Lee H.-M."/>
            <person name="Dubois J."/>
            <person name="Aldredge T."/>
            <person name="Bashirzadeh R."/>
            <person name="Blakely D."/>
            <person name="Cook R."/>
            <person name="Gilbert K."/>
            <person name="Harrison D."/>
            <person name="Hoang L."/>
            <person name="Keagle P."/>
            <person name="Lumm W."/>
            <person name="Pothier B."/>
            <person name="Qiu D."/>
            <person name="Spadafora R."/>
            <person name="Vicare R."/>
            <person name="Wang Y."/>
            <person name="Wierzbowski J."/>
            <person name="Gibson R."/>
            <person name="Jiwani N."/>
            <person name="Caruso A."/>
            <person name="Bush D."/>
            <person name="Safer H."/>
            <person name="Patwell D."/>
            <person name="Prabhakar S."/>
            <person name="McDougall S."/>
            <person name="Shimer G."/>
            <person name="Goyal A."/>
            <person name="Pietrovski S."/>
            <person name="Church G.M."/>
            <person name="Daniels C.J."/>
            <person name="Mao J.-i."/>
            <person name="Rice P."/>
            <person name="Nolling J."/>
            <person name="Reeve J.N."/>
        </authorList>
    </citation>
    <scope>NUCLEOTIDE SEQUENCE [LARGE SCALE GENOMIC DNA]</scope>
    <source>
        <strain evidence="4">ATCC 29096 / DSM 1053 / JCM 10044 / NBRC 100330 / Delta H</strain>
    </source>
</reference>
<dbReference type="PaxDb" id="187420-MTH_1475"/>
<name>O27519_METTH</name>
<gene>
    <name evidence="3" type="ordered locus">MTH_1475</name>
</gene>
<dbReference type="InParanoid" id="O27519"/>
<keyword evidence="4" id="KW-1185">Reference proteome</keyword>
<keyword evidence="2" id="KW-0812">Transmembrane</keyword>
<sequence length="96" mass="10778">MMAASIDINTIITYTKINLYQSHQGDLMDYRNIVIGAMVLIISLMVGFNVALYLGAQDQNVTQLDWSDNATTDMSFANEFPGTGQHRQTQKPPPRR</sequence>
<keyword evidence="2" id="KW-1133">Transmembrane helix</keyword>
<accession>O27519</accession>
<proteinExistence type="predicted"/>
<evidence type="ECO:0000256" key="2">
    <source>
        <dbReference type="SAM" id="Phobius"/>
    </source>
</evidence>
<evidence type="ECO:0000313" key="3">
    <source>
        <dbReference type="EMBL" id="AAB85950.1"/>
    </source>
</evidence>
<dbReference type="EnsemblBacteria" id="AAB85950">
    <property type="protein sequence ID" value="AAB85950"/>
    <property type="gene ID" value="MTH_1475"/>
</dbReference>
<dbReference type="STRING" id="187420.MTH_1475"/>
<dbReference type="Proteomes" id="UP000005223">
    <property type="component" value="Chromosome"/>
</dbReference>
<evidence type="ECO:0000313" key="4">
    <source>
        <dbReference type="Proteomes" id="UP000005223"/>
    </source>
</evidence>